<reference evidence="1 2" key="1">
    <citation type="submission" date="2018-09" db="EMBL/GenBank/DDBJ databases">
        <title>Genomic Encyclopedia of Type Strains, Phase III (KMG-III): the genomes of soil and plant-associated and newly described type strains.</title>
        <authorList>
            <person name="Whitman W."/>
        </authorList>
    </citation>
    <scope>NUCLEOTIDE SEQUENCE [LARGE SCALE GENOMIC DNA]</scope>
    <source>
        <strain evidence="1 2">CECT 7938</strain>
    </source>
</reference>
<evidence type="ECO:0000313" key="1">
    <source>
        <dbReference type="EMBL" id="RKE52936.1"/>
    </source>
</evidence>
<keyword evidence="2" id="KW-1185">Reference proteome</keyword>
<name>A0A420B820_SPHD1</name>
<dbReference type="RefSeq" id="WP_120259925.1">
    <property type="nucleotide sequence ID" value="NZ_RAPY01000002.1"/>
</dbReference>
<dbReference type="Proteomes" id="UP000286246">
    <property type="component" value="Unassembled WGS sequence"/>
</dbReference>
<comment type="caution">
    <text evidence="1">The sequence shown here is derived from an EMBL/GenBank/DDBJ whole genome shotgun (WGS) entry which is preliminary data.</text>
</comment>
<dbReference type="AlphaFoldDB" id="A0A420B820"/>
<dbReference type="PROSITE" id="PS51257">
    <property type="entry name" value="PROKAR_LIPOPROTEIN"/>
    <property type="match status" value="1"/>
</dbReference>
<evidence type="ECO:0000313" key="2">
    <source>
        <dbReference type="Proteomes" id="UP000286246"/>
    </source>
</evidence>
<dbReference type="EMBL" id="RAPY01000002">
    <property type="protein sequence ID" value="RKE52936.1"/>
    <property type="molecule type" value="Genomic_DNA"/>
</dbReference>
<accession>A0A420B820</accession>
<evidence type="ECO:0008006" key="3">
    <source>
        <dbReference type="Google" id="ProtNLM"/>
    </source>
</evidence>
<proteinExistence type="predicted"/>
<sequence length="600" mass="67620">MKNYLTICLLFFLTIVSCKKNTTFENEIQNGKINTKASAISDPNDQNLSSWNWANQNTALIYFLPKINGALSPSYEVSLPWTIQNNPVNNNFEQDYKPEFGWVLYLKDFGTPERPAQTPFFALYNKYSGVLRFFVYNYRVKHLSESSKTHYVGILGFLNPNSHKNGLLSFYANPRNSVVDSIDASVKQIVATQKNKDDTWLNFDYTLTAFNPNSITSPINELDISFTVYGVNSTDIALGTDFSTLISRSSAGASGSDPSKFSQYLNTGYEVAGHLETILKTFPSKSAQSINFLNNHNSPLRANTPKETVVNSKPKASIIGAITLGATALKGIIGIVKSFSGGKKNSATNTQTTIQYSGIVSTTGTANLTNYLYGIQFTPLPQAQLSASRYKPVYNGPVGLLAVPNNSDINLRITLNEYSPCSHLYVQGQKEIHAEHRMTTHWINDYFSSIDRVQGLKMDSINVVLIDNHFVEKNYLSIFMGLRNNVLNDITHVYHNKIRNYNLERGYSADSSYTHSKWVSFKAPYHDANLTLIDLHYIHRDNHAPTYSKNELPLVGVEIHYRVTDPNYPKAESRERIIYKVFQPNINVIRYPKQGCRFNL</sequence>
<gene>
    <name evidence="1" type="ORF">DFQ12_3183</name>
</gene>
<organism evidence="1 2">
    <name type="scientific">Sphingobacterium detergens</name>
    <dbReference type="NCBI Taxonomy" id="1145106"/>
    <lineage>
        <taxon>Bacteria</taxon>
        <taxon>Pseudomonadati</taxon>
        <taxon>Bacteroidota</taxon>
        <taxon>Sphingobacteriia</taxon>
        <taxon>Sphingobacteriales</taxon>
        <taxon>Sphingobacteriaceae</taxon>
        <taxon>Sphingobacterium</taxon>
    </lineage>
</organism>
<protein>
    <recommendedName>
        <fullName evidence="3">Lipoprotein</fullName>
    </recommendedName>
</protein>
<dbReference type="OrthoDB" id="1098499at2"/>